<name>A0A4Y3KJY2_9CELL</name>
<sequence length="375" mass="40284">MHLGVDLTDAGAHPAAWRTLGSQAQRLFDAQRLDALVATAQRGLLDLVAFDDAFSLQPVTRHGVQGRLDAALVASRLAPRSAGIGLVPTIDTTHTEPFHVSKAVATIDHVSRGRAAWQVGWSTTQQATDAFGRKAAQDEVDAIDEAGEVIDVVGRLWDSWEDDAEIRDRATSRFVDRDKLHHVDYEGIRFAVKGPSITPRPPQGRPPVVVTATSDEALALAARRADVVRLRATSLDDALAQRARLDDLAGDAGRSTDEVRVLVDTYVVLADDESSARARLELLDDLEPSSWATDSLVHVGTAGALAETIETWVAAGAVDGFHVRPSSLSTDLDVLVHRVVPILQSAGLFRTAYPGRTLRDTLGLTRPANVFAATA</sequence>
<proteinExistence type="inferred from homology"/>
<dbReference type="RefSeq" id="WP_229747498.1">
    <property type="nucleotide sequence ID" value="NZ_BJLQ01000013.1"/>
</dbReference>
<dbReference type="EMBL" id="BJLQ01000013">
    <property type="protein sequence ID" value="GEA84322.1"/>
    <property type="molecule type" value="Genomic_DNA"/>
</dbReference>
<organism evidence="8 9">
    <name type="scientific">Cellulomonas gelida</name>
    <dbReference type="NCBI Taxonomy" id="1712"/>
    <lineage>
        <taxon>Bacteria</taxon>
        <taxon>Bacillati</taxon>
        <taxon>Actinomycetota</taxon>
        <taxon>Actinomycetes</taxon>
        <taxon>Micrococcales</taxon>
        <taxon>Cellulomonadaceae</taxon>
        <taxon>Cellulomonas</taxon>
    </lineage>
</organism>
<evidence type="ECO:0000313" key="8">
    <source>
        <dbReference type="EMBL" id="GEA84322.1"/>
    </source>
</evidence>
<dbReference type="PANTHER" id="PTHR30011:SF16">
    <property type="entry name" value="C2H2 FINGER DOMAIN TRANSCRIPTION FACTOR (EUROFUNG)-RELATED"/>
    <property type="match status" value="1"/>
</dbReference>
<dbReference type="InterPro" id="IPR016215">
    <property type="entry name" value="NTA_MOA"/>
</dbReference>
<dbReference type="AlphaFoldDB" id="A0A4Y3KJY2"/>
<dbReference type="InterPro" id="IPR051260">
    <property type="entry name" value="Diverse_substr_monoxygenases"/>
</dbReference>
<evidence type="ECO:0000313" key="9">
    <source>
        <dbReference type="Proteomes" id="UP000320461"/>
    </source>
</evidence>
<keyword evidence="1 6" id="KW-0285">Flavoprotein</keyword>
<evidence type="ECO:0000259" key="7">
    <source>
        <dbReference type="Pfam" id="PF00296"/>
    </source>
</evidence>
<evidence type="ECO:0000256" key="5">
    <source>
        <dbReference type="ARBA" id="ARBA00033748"/>
    </source>
</evidence>
<keyword evidence="2 6" id="KW-0288">FMN</keyword>
<reference evidence="8 9" key="1">
    <citation type="submission" date="2019-06" db="EMBL/GenBank/DDBJ databases">
        <title>Whole genome shotgun sequence of Cellulomonas gelida NBRC 3748.</title>
        <authorList>
            <person name="Hosoyama A."/>
            <person name="Uohara A."/>
            <person name="Ohji S."/>
            <person name="Ichikawa N."/>
        </authorList>
    </citation>
    <scope>NUCLEOTIDE SEQUENCE [LARGE SCALE GENOMIC DNA]</scope>
    <source>
        <strain evidence="8 9">NBRC 3748</strain>
    </source>
</reference>
<feature type="binding site" evidence="6">
    <location>
        <position position="214"/>
    </location>
    <ligand>
        <name>FMN</name>
        <dbReference type="ChEBI" id="CHEBI:58210"/>
    </ligand>
</feature>
<feature type="binding site" evidence="6">
    <location>
        <position position="89"/>
    </location>
    <ligand>
        <name>FMN</name>
        <dbReference type="ChEBI" id="CHEBI:58210"/>
    </ligand>
</feature>
<evidence type="ECO:0000256" key="4">
    <source>
        <dbReference type="ARBA" id="ARBA00023033"/>
    </source>
</evidence>
<keyword evidence="3" id="KW-0560">Oxidoreductase</keyword>
<feature type="binding site" evidence="6">
    <location>
        <position position="52"/>
    </location>
    <ligand>
        <name>FMN</name>
        <dbReference type="ChEBI" id="CHEBI:58210"/>
    </ligand>
</feature>
<comment type="similarity">
    <text evidence="5">Belongs to the NtaA/SnaA/DszA monooxygenase family.</text>
</comment>
<dbReference type="PANTHER" id="PTHR30011">
    <property type="entry name" value="ALKANESULFONATE MONOOXYGENASE-RELATED"/>
    <property type="match status" value="1"/>
</dbReference>
<dbReference type="InterPro" id="IPR011251">
    <property type="entry name" value="Luciferase-like_dom"/>
</dbReference>
<feature type="domain" description="Luciferase-like" evidence="7">
    <location>
        <begin position="31"/>
        <end position="281"/>
    </location>
</feature>
<dbReference type="PIRSF" id="PIRSF000337">
    <property type="entry name" value="NTA_MOA"/>
    <property type="match status" value="1"/>
</dbReference>
<gene>
    <name evidence="8" type="ORF">CGE01nite_15730</name>
</gene>
<keyword evidence="9" id="KW-1185">Reference proteome</keyword>
<dbReference type="InterPro" id="IPR036661">
    <property type="entry name" value="Luciferase-like_sf"/>
</dbReference>
<accession>A0A4Y3KJY2</accession>
<dbReference type="GO" id="GO:0016705">
    <property type="term" value="F:oxidoreductase activity, acting on paired donors, with incorporation or reduction of molecular oxygen"/>
    <property type="evidence" value="ECO:0007669"/>
    <property type="project" value="InterPro"/>
</dbReference>
<keyword evidence="4 8" id="KW-0503">Monooxygenase</keyword>
<dbReference type="GO" id="GO:0004497">
    <property type="term" value="F:monooxygenase activity"/>
    <property type="evidence" value="ECO:0007669"/>
    <property type="project" value="UniProtKB-KW"/>
</dbReference>
<evidence type="ECO:0000256" key="2">
    <source>
        <dbReference type="ARBA" id="ARBA00022643"/>
    </source>
</evidence>
<dbReference type="Proteomes" id="UP000320461">
    <property type="component" value="Unassembled WGS sequence"/>
</dbReference>
<comment type="caution">
    <text evidence="8">The sequence shown here is derived from an EMBL/GenBank/DDBJ whole genome shotgun (WGS) entry which is preliminary data.</text>
</comment>
<evidence type="ECO:0000256" key="3">
    <source>
        <dbReference type="ARBA" id="ARBA00023002"/>
    </source>
</evidence>
<protein>
    <submittedName>
        <fullName evidence="8">Monooxygenase</fullName>
    </submittedName>
</protein>
<dbReference type="SUPFAM" id="SSF51679">
    <property type="entry name" value="Bacterial luciferase-like"/>
    <property type="match status" value="1"/>
</dbReference>
<evidence type="ECO:0000256" key="1">
    <source>
        <dbReference type="ARBA" id="ARBA00022630"/>
    </source>
</evidence>
<dbReference type="Pfam" id="PF00296">
    <property type="entry name" value="Bac_luciferase"/>
    <property type="match status" value="1"/>
</dbReference>
<evidence type="ECO:0000256" key="6">
    <source>
        <dbReference type="PIRSR" id="PIRSR000337-1"/>
    </source>
</evidence>
<dbReference type="Gene3D" id="3.20.20.30">
    <property type="entry name" value="Luciferase-like domain"/>
    <property type="match status" value="1"/>
</dbReference>